<dbReference type="NCBIfam" id="NF004978">
    <property type="entry name" value="PRK06354.1"/>
    <property type="match status" value="1"/>
</dbReference>
<dbReference type="UniPathway" id="UPA00109">
    <property type="reaction ID" value="UER00188"/>
</dbReference>
<dbReference type="EMBL" id="FRAU01000004">
    <property type="protein sequence ID" value="SHK54488.1"/>
    <property type="molecule type" value="Genomic_DNA"/>
</dbReference>
<evidence type="ECO:0000256" key="7">
    <source>
        <dbReference type="ARBA" id="ARBA00022679"/>
    </source>
</evidence>
<evidence type="ECO:0000313" key="19">
    <source>
        <dbReference type="EMBL" id="SHK54488.1"/>
    </source>
</evidence>
<dbReference type="InterPro" id="IPR018209">
    <property type="entry name" value="Pyrv_Knase_AS"/>
</dbReference>
<dbReference type="InterPro" id="IPR001697">
    <property type="entry name" value="Pyr_Knase"/>
</dbReference>
<evidence type="ECO:0000256" key="14">
    <source>
        <dbReference type="ARBA" id="ARBA00023317"/>
    </source>
</evidence>
<dbReference type="InterPro" id="IPR015793">
    <property type="entry name" value="Pyrv_Knase_brl"/>
</dbReference>
<comment type="catalytic activity">
    <reaction evidence="16">
        <text>pyruvate + ATP = phosphoenolpyruvate + ADP + H(+)</text>
        <dbReference type="Rhea" id="RHEA:18157"/>
        <dbReference type="ChEBI" id="CHEBI:15361"/>
        <dbReference type="ChEBI" id="CHEBI:15378"/>
        <dbReference type="ChEBI" id="CHEBI:30616"/>
        <dbReference type="ChEBI" id="CHEBI:58702"/>
        <dbReference type="ChEBI" id="CHEBI:456216"/>
        <dbReference type="EC" id="2.7.1.40"/>
    </reaction>
</comment>
<dbReference type="InterPro" id="IPR036918">
    <property type="entry name" value="Pyrv_Knase_C_sf"/>
</dbReference>
<dbReference type="EC" id="2.7.1.40" evidence="5 15"/>
<dbReference type="InterPro" id="IPR015795">
    <property type="entry name" value="Pyrv_Knase_C"/>
</dbReference>
<keyword evidence="20" id="KW-1185">Reference proteome</keyword>
<keyword evidence="11" id="KW-0067">ATP-binding</keyword>
<evidence type="ECO:0000256" key="3">
    <source>
        <dbReference type="ARBA" id="ARBA00004997"/>
    </source>
</evidence>
<dbReference type="Pfam" id="PF02887">
    <property type="entry name" value="PK_C"/>
    <property type="match status" value="1"/>
</dbReference>
<dbReference type="Gene3D" id="3.20.20.60">
    <property type="entry name" value="Phosphoenolpyruvate-binding domains"/>
    <property type="match status" value="1"/>
</dbReference>
<dbReference type="AlphaFoldDB" id="A0A1M6TCI1"/>
<organism evidence="19 20">
    <name type="scientific">Rhodothermus profundi</name>
    <dbReference type="NCBI Taxonomy" id="633813"/>
    <lineage>
        <taxon>Bacteria</taxon>
        <taxon>Pseudomonadati</taxon>
        <taxon>Rhodothermota</taxon>
        <taxon>Rhodothermia</taxon>
        <taxon>Rhodothermales</taxon>
        <taxon>Rhodothermaceae</taxon>
        <taxon>Rhodothermus</taxon>
    </lineage>
</organism>
<evidence type="ECO:0000256" key="10">
    <source>
        <dbReference type="ARBA" id="ARBA00022777"/>
    </source>
</evidence>
<keyword evidence="8" id="KW-0479">Metal-binding</keyword>
<feature type="domain" description="Pyruvate kinase barrel" evidence="17">
    <location>
        <begin position="3"/>
        <end position="324"/>
    </location>
</feature>
<evidence type="ECO:0000256" key="6">
    <source>
        <dbReference type="ARBA" id="ARBA00018587"/>
    </source>
</evidence>
<dbReference type="OrthoDB" id="9812123at2"/>
<dbReference type="GO" id="GO:0030955">
    <property type="term" value="F:potassium ion binding"/>
    <property type="evidence" value="ECO:0007669"/>
    <property type="project" value="UniProtKB-UniRule"/>
</dbReference>
<dbReference type="InterPro" id="IPR011037">
    <property type="entry name" value="Pyrv_Knase-like_insert_dom_sf"/>
</dbReference>
<dbReference type="GO" id="GO:0004743">
    <property type="term" value="F:pyruvate kinase activity"/>
    <property type="evidence" value="ECO:0007669"/>
    <property type="project" value="UniProtKB-UniRule"/>
</dbReference>
<comment type="cofactor">
    <cofactor evidence="2">
        <name>K(+)</name>
        <dbReference type="ChEBI" id="CHEBI:29103"/>
    </cofactor>
</comment>
<evidence type="ECO:0000256" key="1">
    <source>
        <dbReference type="ARBA" id="ARBA00001946"/>
    </source>
</evidence>
<dbReference type="SUPFAM" id="SSF51621">
    <property type="entry name" value="Phosphoenolpyruvate/pyruvate domain"/>
    <property type="match status" value="1"/>
</dbReference>
<dbReference type="PROSITE" id="PS00110">
    <property type="entry name" value="PYRUVATE_KINASE"/>
    <property type="match status" value="1"/>
</dbReference>
<dbReference type="InterPro" id="IPR015806">
    <property type="entry name" value="Pyrv_Knase_insert_dom_sf"/>
</dbReference>
<dbReference type="GO" id="GO:0000287">
    <property type="term" value="F:magnesium ion binding"/>
    <property type="evidence" value="ECO:0007669"/>
    <property type="project" value="UniProtKB-UniRule"/>
</dbReference>
<evidence type="ECO:0000256" key="12">
    <source>
        <dbReference type="ARBA" id="ARBA00022842"/>
    </source>
</evidence>
<proteinExistence type="inferred from homology"/>
<accession>A0A1M6TCI1</accession>
<dbReference type="RefSeq" id="WP_072715199.1">
    <property type="nucleotide sequence ID" value="NZ_FRAU01000004.1"/>
</dbReference>
<evidence type="ECO:0000313" key="20">
    <source>
        <dbReference type="Proteomes" id="UP000185812"/>
    </source>
</evidence>
<keyword evidence="9" id="KW-0547">Nucleotide-binding</keyword>
<keyword evidence="7 16" id="KW-0808">Transferase</keyword>
<evidence type="ECO:0000259" key="18">
    <source>
        <dbReference type="Pfam" id="PF02887"/>
    </source>
</evidence>
<comment type="pathway">
    <text evidence="3 16">Carbohydrate degradation; glycolysis; pyruvate from D-glyceraldehyde 3-phosphate: step 5/5.</text>
</comment>
<dbReference type="SUPFAM" id="SSF52935">
    <property type="entry name" value="PK C-terminal domain-like"/>
    <property type="match status" value="1"/>
</dbReference>
<dbReference type="NCBIfam" id="TIGR01064">
    <property type="entry name" value="pyruv_kin"/>
    <property type="match status" value="1"/>
</dbReference>
<dbReference type="FunFam" id="3.20.20.60:FF:000025">
    <property type="entry name" value="Pyruvate kinase"/>
    <property type="match status" value="1"/>
</dbReference>
<evidence type="ECO:0000256" key="16">
    <source>
        <dbReference type="RuleBase" id="RU000504"/>
    </source>
</evidence>
<gene>
    <name evidence="19" type="ORF">SAMN04488087_1329</name>
</gene>
<dbReference type="PRINTS" id="PR01050">
    <property type="entry name" value="PYRUVTKNASE"/>
</dbReference>
<evidence type="ECO:0000256" key="9">
    <source>
        <dbReference type="ARBA" id="ARBA00022741"/>
    </source>
</evidence>
<protein>
    <recommendedName>
        <fullName evidence="6 15">Pyruvate kinase</fullName>
        <ecNumber evidence="5 15">2.7.1.40</ecNumber>
    </recommendedName>
</protein>
<dbReference type="PANTHER" id="PTHR11817">
    <property type="entry name" value="PYRUVATE KINASE"/>
    <property type="match status" value="1"/>
</dbReference>
<evidence type="ECO:0000256" key="5">
    <source>
        <dbReference type="ARBA" id="ARBA00012142"/>
    </source>
</evidence>
<dbReference type="NCBIfam" id="NF004491">
    <property type="entry name" value="PRK05826.1"/>
    <property type="match status" value="1"/>
</dbReference>
<evidence type="ECO:0000256" key="4">
    <source>
        <dbReference type="ARBA" id="ARBA00008663"/>
    </source>
</evidence>
<dbReference type="Gene3D" id="2.40.33.10">
    <property type="entry name" value="PK beta-barrel domain-like"/>
    <property type="match status" value="1"/>
</dbReference>
<evidence type="ECO:0000256" key="8">
    <source>
        <dbReference type="ARBA" id="ARBA00022723"/>
    </source>
</evidence>
<evidence type="ECO:0000256" key="15">
    <source>
        <dbReference type="NCBIfam" id="TIGR01064"/>
    </source>
</evidence>
<evidence type="ECO:0000256" key="11">
    <source>
        <dbReference type="ARBA" id="ARBA00022840"/>
    </source>
</evidence>
<keyword evidence="14 19" id="KW-0670">Pyruvate</keyword>
<dbReference type="GO" id="GO:0016301">
    <property type="term" value="F:kinase activity"/>
    <property type="evidence" value="ECO:0007669"/>
    <property type="project" value="UniProtKB-KW"/>
</dbReference>
<dbReference type="Gene3D" id="3.40.1380.20">
    <property type="entry name" value="Pyruvate kinase, C-terminal domain"/>
    <property type="match status" value="1"/>
</dbReference>
<keyword evidence="13 16" id="KW-0324">Glycolysis</keyword>
<evidence type="ECO:0000259" key="17">
    <source>
        <dbReference type="Pfam" id="PF00224"/>
    </source>
</evidence>
<dbReference type="GO" id="GO:0005524">
    <property type="term" value="F:ATP binding"/>
    <property type="evidence" value="ECO:0007669"/>
    <property type="project" value="UniProtKB-KW"/>
</dbReference>
<evidence type="ECO:0000256" key="13">
    <source>
        <dbReference type="ARBA" id="ARBA00023152"/>
    </source>
</evidence>
<dbReference type="STRING" id="633813.SAMN04488087_1329"/>
<keyword evidence="12 16" id="KW-0460">Magnesium</keyword>
<evidence type="ECO:0000256" key="2">
    <source>
        <dbReference type="ARBA" id="ARBA00001958"/>
    </source>
</evidence>
<reference evidence="20" key="1">
    <citation type="submission" date="2016-11" db="EMBL/GenBank/DDBJ databases">
        <authorList>
            <person name="Varghese N."/>
            <person name="Submissions S."/>
        </authorList>
    </citation>
    <scope>NUCLEOTIDE SEQUENCE [LARGE SCALE GENOMIC DNA]</scope>
    <source>
        <strain evidence="20">DSM 22212</strain>
    </source>
</reference>
<dbReference type="InterPro" id="IPR015813">
    <property type="entry name" value="Pyrv/PenolPyrv_kinase-like_dom"/>
</dbReference>
<name>A0A1M6TCI1_9BACT</name>
<dbReference type="FunFam" id="2.40.33.10:FF:000001">
    <property type="entry name" value="Pyruvate kinase"/>
    <property type="match status" value="1"/>
</dbReference>
<dbReference type="Pfam" id="PF00224">
    <property type="entry name" value="PK"/>
    <property type="match status" value="1"/>
</dbReference>
<comment type="cofactor">
    <cofactor evidence="1">
        <name>Mg(2+)</name>
        <dbReference type="ChEBI" id="CHEBI:18420"/>
    </cofactor>
</comment>
<feature type="domain" description="Pyruvate kinase C-terminal" evidence="18">
    <location>
        <begin position="363"/>
        <end position="475"/>
    </location>
</feature>
<dbReference type="SUPFAM" id="SSF50800">
    <property type="entry name" value="PK beta-barrel domain-like"/>
    <property type="match status" value="1"/>
</dbReference>
<sequence>MRRRTKIVCTLGPASSDRETIRQLIKAGMDVARLNFSHGSHEDHRRRIEIVREEARRLGRDVAILQDLQGPKIRIGEVAEGGILIHEGQQLILTVNPARADGRTRIFINYPTLGQDVEPGGRILLDDGLLELKIVDVAGEDVITEVVVGGPLRSRKGVNLPHLRNSTPSLTDKDLRDLEFGLHMEVDLIALSFVRSETDVADLMRRVRDSGKEVRVIAKIEKPEAVAKIDQILAQADGIMVARGDLGIEMPMAEVPAVQKRIIRKCLAAAKPVITATQMLESMIENPRPTRAEASDVANAVLDGSDALMLSGETATGKYPVRVVQVMDEIIREAERFRREIHESGGHWLRQAHVGDETEAVTEAIGYTACQLAEQVGAVAIACLTATGSTARMIARHRPPVPVYAFTDNPRVVPQLSLLWGTRAFAIPFQRDTDRGVQLVHQVLKEQHLVQPGDLVVITAGMPLPAKGHTNMVHVSRIG</sequence>
<dbReference type="InterPro" id="IPR040442">
    <property type="entry name" value="Pyrv_kinase-like_dom_sf"/>
</dbReference>
<keyword evidence="10 16" id="KW-0418">Kinase</keyword>
<comment type="similarity">
    <text evidence="4 16">Belongs to the pyruvate kinase family.</text>
</comment>
<dbReference type="Proteomes" id="UP000185812">
    <property type="component" value="Unassembled WGS sequence"/>
</dbReference>